<feature type="binding site" evidence="1">
    <location>
        <position position="850"/>
    </location>
    <ligand>
        <name>ATP</name>
        <dbReference type="ChEBI" id="CHEBI:30616"/>
    </ligand>
</feature>
<keyword evidence="4" id="KW-1185">Reference proteome</keyword>
<evidence type="ECO:0000313" key="3">
    <source>
        <dbReference type="EMBL" id="GET93627.1"/>
    </source>
</evidence>
<dbReference type="Proteomes" id="UP000419144">
    <property type="component" value="Unassembled WGS sequence"/>
</dbReference>
<feature type="compositionally biased region" description="Pro residues" evidence="2">
    <location>
        <begin position="24"/>
        <end position="33"/>
    </location>
</feature>
<dbReference type="EMBL" id="BLBS01000057">
    <property type="protein sequence ID" value="GET93627.1"/>
    <property type="molecule type" value="Genomic_DNA"/>
</dbReference>
<evidence type="ECO:0000256" key="2">
    <source>
        <dbReference type="SAM" id="MobiDB-lite"/>
    </source>
</evidence>
<keyword evidence="1" id="KW-0547">Nucleotide-binding</keyword>
<name>A0A640L1G3_LEITA</name>
<dbReference type="SUPFAM" id="SSF56112">
    <property type="entry name" value="Protein kinase-like (PK-like)"/>
    <property type="match status" value="1"/>
</dbReference>
<dbReference type="InterPro" id="IPR017441">
    <property type="entry name" value="Protein_kinase_ATP_BS"/>
</dbReference>
<dbReference type="OrthoDB" id="243443at2759"/>
<accession>A0A640L1G3</accession>
<dbReference type="GO" id="GO:0005524">
    <property type="term" value="F:ATP binding"/>
    <property type="evidence" value="ECO:0007669"/>
    <property type="project" value="UniProtKB-UniRule"/>
</dbReference>
<proteinExistence type="predicted"/>
<organism evidence="3 4">
    <name type="scientific">Leishmania tarentolae</name>
    <name type="common">Sauroleishmania tarentolae</name>
    <dbReference type="NCBI Taxonomy" id="5689"/>
    <lineage>
        <taxon>Eukaryota</taxon>
        <taxon>Discoba</taxon>
        <taxon>Euglenozoa</taxon>
        <taxon>Kinetoplastea</taxon>
        <taxon>Metakinetoplastina</taxon>
        <taxon>Trypanosomatida</taxon>
        <taxon>Trypanosomatidae</taxon>
        <taxon>Leishmaniinae</taxon>
        <taxon>Leishmania</taxon>
        <taxon>lizard Leishmania</taxon>
    </lineage>
</organism>
<reference evidence="3" key="1">
    <citation type="submission" date="2019-11" db="EMBL/GenBank/DDBJ databases">
        <title>Leishmania tarentolae CDS.</title>
        <authorList>
            <person name="Goto Y."/>
            <person name="Yamagishi J."/>
        </authorList>
    </citation>
    <scope>NUCLEOTIDE SEQUENCE [LARGE SCALE GENOMIC DNA]</scope>
    <source>
        <strain evidence="3">Parrot Tar II</strain>
    </source>
</reference>
<dbReference type="PROSITE" id="PS00107">
    <property type="entry name" value="PROTEIN_KINASE_ATP"/>
    <property type="match status" value="1"/>
</dbReference>
<dbReference type="AlphaFoldDB" id="A0A640L1G3"/>
<evidence type="ECO:0008006" key="5">
    <source>
        <dbReference type="Google" id="ProtNLM"/>
    </source>
</evidence>
<dbReference type="VEuPathDB" id="TriTrypDB:LtaPh_3654201"/>
<evidence type="ECO:0000313" key="4">
    <source>
        <dbReference type="Proteomes" id="UP000419144"/>
    </source>
</evidence>
<comment type="caution">
    <text evidence="3">The sequence shown here is derived from an EMBL/GenBank/DDBJ whole genome shotgun (WGS) entry which is preliminary data.</text>
</comment>
<evidence type="ECO:0000256" key="1">
    <source>
        <dbReference type="PROSITE-ProRule" id="PRU10141"/>
    </source>
</evidence>
<protein>
    <recommendedName>
        <fullName evidence="5">Protein kinase domain-containing protein</fullName>
    </recommendedName>
</protein>
<gene>
    <name evidence="3" type="ORF">LtaPh_3654201</name>
</gene>
<sequence length="1190" mass="129076">MGCTGLWQLWSRGAWQDLAAAAPAPRPPRPGPVPSLFWGKSSDAPENQQHPLQVLRILGTAAFSDSSPGTFLPRLSLRMAASRASTDRQLTSRVPRGSYGLQSTRMHRSRSRSETVAVHLGDIEARTYRVEVVEGETSPLQSLLNAYVDCIWDGSEFFLLPLLDEHREPSETLPSAIARERMVRVRGTVENRDATITTDDAPLSRFGREATDKIVLPGTTSFLRSSIASFGGAGCGGTVADATLPPSPLESASMAAGGFSMNSVGTAVCNTKFMQEGSLATTPVAVMPRWKRFSTTAALYLAFGDAGCCDVAHFPYAAVQLCSWDDLLAQPQIRIEAKASRSAAAISTLDQEPHDRRAQLVPVAVMFPTSRKGVMRRPLSLTTQPFTDAEVFQLFYLQLLFRTYFDVRFRGMTFMLPGQVAQHLRSDLVATRSSGGHHVAFEHPTKNDEWLLFSSHTRLLTLLNLEEAVVPLYATPEELQETSSLPLFGAGETLPCLGVAGRGVAQWAATVEVSSPAKAFLALVALFDKMKGVFGCTRGELWRRATGDAHAGGLSFAPLLFRCSELTAGASLQLSGAALSPFFVPPSKRATAAVSVEAAPDAPPATGVPANSASNGSLFFGISAGDSVHTTATSLAPCASPSQVTTDIGTQMGTSTIMRTVSEVVRDTRGTCDISDGDEGRGAAFVLSLDAAHRVGTKPSEEMVDASESVPPMFVYSNSAHKTADSTSVQPPDIVPTFVSTVDSAEEEEPAVRADALLLSVVANAKDVELGEVSTTCSERRSAPSVGPLSPFTKWESLVTRWRCYIETGNCAIFDDATTDVEVLGFLGRGGSGLVYSATYGSQRLPVAVKVFVIPEGMDHEQYVRECLTDVAFYVLLNQLEDAGVCYGGRAHNFVVTQATPKGLPAEAAAEARRGGDSTTTKLCYLVTDLMDGTLGRFLTEHDADFDPFYDQLVNSPLRDGELFQFLFTQLATRVLFDWKVLDMMLNNQLRGDNIGYRYVARPPAQTAYLKDSSEEAAALTGTRQYYAGILYGFQFEPDEPVHYLRFPAETSVADYPKLGPLRFICIIDVGQGMQPNVAELVRNHYIGKTVLDSCVEDDGFGRYWPLNKLYCRNVDVEGTLAKDVAAWGSARSVATTEDAFQALRELFDHFYPTFGVEVPTEEELHTYLCFSWTSTSLTNLKAAYVYRGE</sequence>
<dbReference type="InterPro" id="IPR011009">
    <property type="entry name" value="Kinase-like_dom_sf"/>
</dbReference>
<keyword evidence="1" id="KW-0067">ATP-binding</keyword>
<feature type="region of interest" description="Disordered" evidence="2">
    <location>
        <begin position="21"/>
        <end position="45"/>
    </location>
</feature>